<name>A0ABN3JUI6_9ACTN</name>
<dbReference type="Pfam" id="PF00239">
    <property type="entry name" value="Resolvase"/>
    <property type="match status" value="1"/>
</dbReference>
<feature type="compositionally biased region" description="Low complexity" evidence="1">
    <location>
        <begin position="69"/>
        <end position="79"/>
    </location>
</feature>
<feature type="domain" description="Resolvase/invertase-type recombinase catalytic" evidence="2">
    <location>
        <begin position="1"/>
        <end position="59"/>
    </location>
</feature>
<evidence type="ECO:0000313" key="3">
    <source>
        <dbReference type="EMBL" id="GAA2440657.1"/>
    </source>
</evidence>
<keyword evidence="4" id="KW-1185">Reference proteome</keyword>
<dbReference type="InterPro" id="IPR036162">
    <property type="entry name" value="Resolvase-like_N_sf"/>
</dbReference>
<feature type="region of interest" description="Disordered" evidence="1">
    <location>
        <begin position="50"/>
        <end position="92"/>
    </location>
</feature>
<protein>
    <recommendedName>
        <fullName evidence="2">Resolvase/invertase-type recombinase catalytic domain-containing protein</fullName>
    </recommendedName>
</protein>
<evidence type="ECO:0000313" key="4">
    <source>
        <dbReference type="Proteomes" id="UP001501231"/>
    </source>
</evidence>
<evidence type="ECO:0000256" key="1">
    <source>
        <dbReference type="SAM" id="MobiDB-lite"/>
    </source>
</evidence>
<sequence>MTGWNGLVLEMLAGPLPGIYKPSGPGRILFGFFAAMAETERESIREATLEGLDSAARKGKHGGRPPSSPATCCTPCSAAGRTASPSNRSART</sequence>
<dbReference type="Proteomes" id="UP001501231">
    <property type="component" value="Unassembled WGS sequence"/>
</dbReference>
<proteinExistence type="predicted"/>
<feature type="compositionally biased region" description="Polar residues" evidence="1">
    <location>
        <begin position="83"/>
        <end position="92"/>
    </location>
</feature>
<dbReference type="Gene3D" id="3.40.50.1390">
    <property type="entry name" value="Resolvase, N-terminal catalytic domain"/>
    <property type="match status" value="1"/>
</dbReference>
<reference evidence="3 4" key="1">
    <citation type="journal article" date="2019" name="Int. J. Syst. Evol. Microbiol.">
        <title>The Global Catalogue of Microorganisms (GCM) 10K type strain sequencing project: providing services to taxonomists for standard genome sequencing and annotation.</title>
        <authorList>
            <consortium name="The Broad Institute Genomics Platform"/>
            <consortium name="The Broad Institute Genome Sequencing Center for Infectious Disease"/>
            <person name="Wu L."/>
            <person name="Ma J."/>
        </authorList>
    </citation>
    <scope>NUCLEOTIDE SEQUENCE [LARGE SCALE GENOMIC DNA]</scope>
    <source>
        <strain evidence="3 4">JCM 3325</strain>
    </source>
</reference>
<accession>A0ABN3JUI6</accession>
<evidence type="ECO:0000259" key="2">
    <source>
        <dbReference type="PROSITE" id="PS51736"/>
    </source>
</evidence>
<dbReference type="InterPro" id="IPR006119">
    <property type="entry name" value="Resolv_N"/>
</dbReference>
<organism evidence="3 4">
    <name type="scientific">Actinomadura vinacea</name>
    <dbReference type="NCBI Taxonomy" id="115336"/>
    <lineage>
        <taxon>Bacteria</taxon>
        <taxon>Bacillati</taxon>
        <taxon>Actinomycetota</taxon>
        <taxon>Actinomycetes</taxon>
        <taxon>Streptosporangiales</taxon>
        <taxon>Thermomonosporaceae</taxon>
        <taxon>Actinomadura</taxon>
    </lineage>
</organism>
<dbReference type="EMBL" id="BAAARW010000024">
    <property type="protein sequence ID" value="GAA2440657.1"/>
    <property type="molecule type" value="Genomic_DNA"/>
</dbReference>
<comment type="caution">
    <text evidence="3">The sequence shown here is derived from an EMBL/GenBank/DDBJ whole genome shotgun (WGS) entry which is preliminary data.</text>
</comment>
<gene>
    <name evidence="3" type="ORF">GCM10010191_65750</name>
</gene>
<dbReference type="SUPFAM" id="SSF53041">
    <property type="entry name" value="Resolvase-like"/>
    <property type="match status" value="1"/>
</dbReference>
<dbReference type="PROSITE" id="PS51736">
    <property type="entry name" value="RECOMBINASES_3"/>
    <property type="match status" value="1"/>
</dbReference>